<comment type="catalytic activity">
    <reaction evidence="1 7">
        <text>Cleavage of hydrophobic, N-terminal signal or leader sequences from secreted and periplasmic proteins.</text>
        <dbReference type="EC" id="3.4.21.89"/>
    </reaction>
</comment>
<evidence type="ECO:0000256" key="2">
    <source>
        <dbReference type="ARBA" id="ARBA00009370"/>
    </source>
</evidence>
<evidence type="ECO:0000256" key="4">
    <source>
        <dbReference type="ARBA" id="ARBA00019232"/>
    </source>
</evidence>
<keyword evidence="5 7" id="KW-0378">Hydrolase</keyword>
<organism evidence="9 10">
    <name type="scientific">Mucilaginibacter terrenus</name>
    <dbReference type="NCBI Taxonomy" id="2482727"/>
    <lineage>
        <taxon>Bacteria</taxon>
        <taxon>Pseudomonadati</taxon>
        <taxon>Bacteroidota</taxon>
        <taxon>Sphingobacteriia</taxon>
        <taxon>Sphingobacteriales</taxon>
        <taxon>Sphingobacteriaceae</taxon>
        <taxon>Mucilaginibacter</taxon>
    </lineage>
</organism>
<dbReference type="NCBIfam" id="TIGR02227">
    <property type="entry name" value="sigpep_I_bact"/>
    <property type="match status" value="2"/>
</dbReference>
<keyword evidence="7" id="KW-0645">Protease</keyword>
<dbReference type="GO" id="GO:0004252">
    <property type="term" value="F:serine-type endopeptidase activity"/>
    <property type="evidence" value="ECO:0007669"/>
    <property type="project" value="InterPro"/>
</dbReference>
<dbReference type="PRINTS" id="PR00727">
    <property type="entry name" value="LEADERPTASE"/>
</dbReference>
<dbReference type="Gene3D" id="2.10.109.10">
    <property type="entry name" value="Umud Fragment, subunit A"/>
    <property type="match status" value="2"/>
</dbReference>
<gene>
    <name evidence="9" type="primary">lepB</name>
    <name evidence="9" type="ORF">DYU05_03000</name>
</gene>
<dbReference type="EC" id="3.4.21.89" evidence="3 7"/>
<feature type="domain" description="Peptidase S26" evidence="8">
    <location>
        <begin position="22"/>
        <end position="179"/>
    </location>
</feature>
<dbReference type="InterPro" id="IPR019533">
    <property type="entry name" value="Peptidase_S26"/>
</dbReference>
<dbReference type="Pfam" id="PF10502">
    <property type="entry name" value="Peptidase_S26"/>
    <property type="match status" value="2"/>
</dbReference>
<evidence type="ECO:0000256" key="7">
    <source>
        <dbReference type="RuleBase" id="RU362042"/>
    </source>
</evidence>
<dbReference type="EMBL" id="QWDE01000001">
    <property type="protein sequence ID" value="RFZ84597.1"/>
    <property type="molecule type" value="Genomic_DNA"/>
</dbReference>
<dbReference type="GO" id="GO:0009003">
    <property type="term" value="F:signal peptidase activity"/>
    <property type="evidence" value="ECO:0007669"/>
    <property type="project" value="UniProtKB-EC"/>
</dbReference>
<dbReference type="AlphaFoldDB" id="A0A3E2NUG4"/>
<comment type="caution">
    <text evidence="9">The sequence shown here is derived from an EMBL/GenBank/DDBJ whole genome shotgun (WGS) entry which is preliminary data.</text>
</comment>
<dbReference type="PANTHER" id="PTHR43390:SF1">
    <property type="entry name" value="CHLOROPLAST PROCESSING PEPTIDASE"/>
    <property type="match status" value="1"/>
</dbReference>
<proteinExistence type="inferred from homology"/>
<evidence type="ECO:0000313" key="9">
    <source>
        <dbReference type="EMBL" id="RFZ84597.1"/>
    </source>
</evidence>
<feature type="domain" description="Peptidase S26" evidence="8">
    <location>
        <begin position="304"/>
        <end position="343"/>
    </location>
</feature>
<evidence type="ECO:0000256" key="1">
    <source>
        <dbReference type="ARBA" id="ARBA00000677"/>
    </source>
</evidence>
<keyword evidence="10" id="KW-1185">Reference proteome</keyword>
<evidence type="ECO:0000256" key="3">
    <source>
        <dbReference type="ARBA" id="ARBA00013208"/>
    </source>
</evidence>
<comment type="similarity">
    <text evidence="2 7">Belongs to the peptidase S26 family.</text>
</comment>
<feature type="active site" evidence="6">
    <location>
        <position position="52"/>
    </location>
</feature>
<feature type="transmembrane region" description="Helical" evidence="7">
    <location>
        <begin position="24"/>
        <end position="48"/>
    </location>
</feature>
<feature type="active site" evidence="6">
    <location>
        <position position="140"/>
    </location>
</feature>
<dbReference type="InterPro" id="IPR019758">
    <property type="entry name" value="Pept_S26A_signal_pept_1_CS"/>
</dbReference>
<comment type="subcellular location">
    <subcellularLocation>
        <location evidence="7">Membrane</location>
        <topology evidence="7">Single-pass type II membrane protein</topology>
    </subcellularLocation>
</comment>
<sequence>MNWKFFSQKKADATKPKKSKTREWLDAILFALVASTIIRGLLFSAFAIPSASMEGSLMTGDYLFVSKLAYGARMPMTPIAIPFTESTITNLNIKTYWDGLQLPYYRLPGLGKVKIGDAVVFNYPAEVVPRPVDMRVHYIKRCVGLPGDIITIVDGQVYANGKAEKNHPQAQTSYIVTTDGNNLNPELIQNLHIEVRQQLDAANYEMIIPADSYNEFKATAGIKSIKPVIEPKGAADIRVFPQSTLFKWNEDNFGPLLVPKIGTTIKLNDSTTALYSRAIEVYEHNKLEVKGKDIYINDKKADTYTFKMNYYWMMGDNRHNSEDSRFWGFVPEDHIVGKAVITWMSLDSEGSFFSKVRWNRIFRPIHSVDQ</sequence>
<dbReference type="RefSeq" id="WP_117381488.1">
    <property type="nucleotide sequence ID" value="NZ_QWDE01000001.1"/>
</dbReference>
<accession>A0A3E2NUG4</accession>
<reference evidence="9 10" key="1">
    <citation type="submission" date="2018-08" db="EMBL/GenBank/DDBJ databases">
        <title>Mucilaginibacter terrae sp. nov., isolated from manganese diggings.</title>
        <authorList>
            <person name="Huang Y."/>
            <person name="Zhou Z."/>
        </authorList>
    </citation>
    <scope>NUCLEOTIDE SEQUENCE [LARGE SCALE GENOMIC DNA]</scope>
    <source>
        <strain evidence="9 10">ZH6</strain>
    </source>
</reference>
<dbReference type="OrthoDB" id="9802919at2"/>
<dbReference type="PANTHER" id="PTHR43390">
    <property type="entry name" value="SIGNAL PEPTIDASE I"/>
    <property type="match status" value="1"/>
</dbReference>
<protein>
    <recommendedName>
        <fullName evidence="4 7">Signal peptidase I</fullName>
        <ecNumber evidence="3 7">3.4.21.89</ecNumber>
    </recommendedName>
</protein>
<keyword evidence="7" id="KW-0472">Membrane</keyword>
<dbReference type="GO" id="GO:0006465">
    <property type="term" value="P:signal peptide processing"/>
    <property type="evidence" value="ECO:0007669"/>
    <property type="project" value="InterPro"/>
</dbReference>
<evidence type="ECO:0000256" key="5">
    <source>
        <dbReference type="ARBA" id="ARBA00022801"/>
    </source>
</evidence>
<dbReference type="Proteomes" id="UP000260823">
    <property type="component" value="Unassembled WGS sequence"/>
</dbReference>
<name>A0A3E2NUG4_9SPHI</name>
<dbReference type="InterPro" id="IPR000223">
    <property type="entry name" value="Pept_S26A_signal_pept_1"/>
</dbReference>
<evidence type="ECO:0000313" key="10">
    <source>
        <dbReference type="Proteomes" id="UP000260823"/>
    </source>
</evidence>
<dbReference type="SUPFAM" id="SSF51306">
    <property type="entry name" value="LexA/Signal peptidase"/>
    <property type="match status" value="2"/>
</dbReference>
<evidence type="ECO:0000256" key="6">
    <source>
        <dbReference type="PIRSR" id="PIRSR600223-1"/>
    </source>
</evidence>
<keyword evidence="7" id="KW-0812">Transmembrane</keyword>
<dbReference type="CDD" id="cd06530">
    <property type="entry name" value="S26_SPase_I"/>
    <property type="match status" value="2"/>
</dbReference>
<keyword evidence="7" id="KW-1133">Transmembrane helix</keyword>
<evidence type="ECO:0000259" key="8">
    <source>
        <dbReference type="Pfam" id="PF10502"/>
    </source>
</evidence>
<dbReference type="PROSITE" id="PS00761">
    <property type="entry name" value="SPASE_I_3"/>
    <property type="match status" value="1"/>
</dbReference>
<dbReference type="GO" id="GO:0016020">
    <property type="term" value="C:membrane"/>
    <property type="evidence" value="ECO:0007669"/>
    <property type="project" value="UniProtKB-SubCell"/>
</dbReference>
<dbReference type="InterPro" id="IPR036286">
    <property type="entry name" value="LexA/Signal_pep-like_sf"/>
</dbReference>